<dbReference type="Proteomes" id="UP001232343">
    <property type="component" value="Unassembled WGS sequence"/>
</dbReference>
<keyword evidence="1" id="KW-1133">Transmembrane helix</keyword>
<keyword evidence="1" id="KW-0472">Membrane</keyword>
<feature type="transmembrane region" description="Helical" evidence="1">
    <location>
        <begin position="6"/>
        <end position="24"/>
    </location>
</feature>
<keyword evidence="3" id="KW-1185">Reference proteome</keyword>
<protein>
    <submittedName>
        <fullName evidence="2">p-aminobenzoyl-glutamate transporter AbgT</fullName>
    </submittedName>
</protein>
<feature type="transmembrane region" description="Helical" evidence="1">
    <location>
        <begin position="64"/>
        <end position="84"/>
    </location>
</feature>
<keyword evidence="1" id="KW-0812">Transmembrane</keyword>
<proteinExistence type="predicted"/>
<organism evidence="2 3">
    <name type="scientific">Lederbergia wuyishanensis</name>
    <dbReference type="NCBI Taxonomy" id="1347903"/>
    <lineage>
        <taxon>Bacteria</taxon>
        <taxon>Bacillati</taxon>
        <taxon>Bacillota</taxon>
        <taxon>Bacilli</taxon>
        <taxon>Bacillales</taxon>
        <taxon>Bacillaceae</taxon>
        <taxon>Lederbergia</taxon>
    </lineage>
</organism>
<name>A0ABU0CZY1_9BACI</name>
<comment type="caution">
    <text evidence="2">The sequence shown here is derived from an EMBL/GenBank/DDBJ whole genome shotgun (WGS) entry which is preliminary data.</text>
</comment>
<evidence type="ECO:0000256" key="1">
    <source>
        <dbReference type="SAM" id="Phobius"/>
    </source>
</evidence>
<sequence>MTTFLIIAAVFTCIVALIGTLLVGKEISAKMNEYETEGDTIENELARSHEYETKSIKTNLKSLSWIYIILILLVIFVCIGILLYE</sequence>
<evidence type="ECO:0000313" key="3">
    <source>
        <dbReference type="Proteomes" id="UP001232343"/>
    </source>
</evidence>
<dbReference type="EMBL" id="JAUSUO010000001">
    <property type="protein sequence ID" value="MDQ0341722.1"/>
    <property type="molecule type" value="Genomic_DNA"/>
</dbReference>
<reference evidence="2 3" key="1">
    <citation type="submission" date="2023-07" db="EMBL/GenBank/DDBJ databases">
        <title>Genomic Encyclopedia of Type Strains, Phase IV (KMG-IV): sequencing the most valuable type-strain genomes for metagenomic binning, comparative biology and taxonomic classification.</title>
        <authorList>
            <person name="Goeker M."/>
        </authorList>
    </citation>
    <scope>NUCLEOTIDE SEQUENCE [LARGE SCALE GENOMIC DNA]</scope>
    <source>
        <strain evidence="2 3">DSM 27848</strain>
    </source>
</reference>
<dbReference type="RefSeq" id="WP_244679950.1">
    <property type="nucleotide sequence ID" value="NZ_JALIRM010000001.1"/>
</dbReference>
<evidence type="ECO:0000313" key="2">
    <source>
        <dbReference type="EMBL" id="MDQ0341722.1"/>
    </source>
</evidence>
<gene>
    <name evidence="2" type="ORF">J2S14_000515</name>
</gene>
<accession>A0ABU0CZY1</accession>